<evidence type="ECO:0000313" key="3">
    <source>
        <dbReference type="Proteomes" id="UP001501676"/>
    </source>
</evidence>
<dbReference type="RefSeq" id="WP_345730369.1">
    <property type="nucleotide sequence ID" value="NZ_BAAAYN010000030.1"/>
</dbReference>
<dbReference type="PANTHER" id="PTHR33434:SF4">
    <property type="entry name" value="PHOSPHATASE PROTEIN"/>
    <property type="match status" value="1"/>
</dbReference>
<dbReference type="SUPFAM" id="SSF101473">
    <property type="entry name" value="DhaL-like"/>
    <property type="match status" value="1"/>
</dbReference>
<gene>
    <name evidence="2" type="ORF">GCM10020369_47270</name>
</gene>
<sequence>MPDRLDAGSVRRWCAATLAALRREQREIDALNFFPVADSDTGTNLVLTLQAAVEAVAANGQGESVRGESARGESARGVWKRMARGALLGARGNSGMIVSQLLAGAAAALPADEPVRGRALAASLRAAVAAGYAAVAQPVEGTVLSVADAAARGATAADSDDLAVVSAAALRAAALALESTPAQLAAMGLPGVVDAGGRGLVVMLDALDAVVRDDVPLLDALGAPPADPVNEQPALGAQEGWEIQYLLDVPLNGSTGDDHRIAALRTRLTEVGDSVVVACADPDDGGHAVWTVHVHAHDIGPALEAGLVAGRPHQVVVTPLIVTGGLDEHDHSGHSSGGDPDPSAARAVVAVVPGAGLAQLFAAEGAVPVEVAPGTFPTVGELRAAIERSGATEVVLLPNDGAYAAVAEAASAAADADCTVSVLHTRSPVQGIAALAVADGTRPFRNDVVAMAEAAAATRWAEVTVAEEAGLTVVGPCRAGDVLGLVDGDVVAIGADTERVTRDLVDRLLNAGGELVTVVLGSDAAPTLGDALSAHLRARWPFCEVHLFDGGQPRAVVLLGVE</sequence>
<organism evidence="2 3">
    <name type="scientific">Cryptosporangium minutisporangium</name>
    <dbReference type="NCBI Taxonomy" id="113569"/>
    <lineage>
        <taxon>Bacteria</taxon>
        <taxon>Bacillati</taxon>
        <taxon>Actinomycetota</taxon>
        <taxon>Actinomycetes</taxon>
        <taxon>Cryptosporangiales</taxon>
        <taxon>Cryptosporangiaceae</taxon>
        <taxon>Cryptosporangium</taxon>
    </lineage>
</organism>
<dbReference type="NCBIfam" id="TIGR03599">
    <property type="entry name" value="YloV"/>
    <property type="match status" value="1"/>
</dbReference>
<dbReference type="PANTHER" id="PTHR33434">
    <property type="entry name" value="DEGV DOMAIN-CONTAINING PROTEIN DR_1986-RELATED"/>
    <property type="match status" value="1"/>
</dbReference>
<accession>A0ABP6T2Y5</accession>
<keyword evidence="3" id="KW-1185">Reference proteome</keyword>
<name>A0ABP6T2Y5_9ACTN</name>
<dbReference type="InterPro" id="IPR019986">
    <property type="entry name" value="YloV-like"/>
</dbReference>
<dbReference type="PROSITE" id="PS51480">
    <property type="entry name" value="DHAL"/>
    <property type="match status" value="1"/>
</dbReference>
<dbReference type="InterPro" id="IPR033470">
    <property type="entry name" value="FakA-like_C"/>
</dbReference>
<dbReference type="InterPro" id="IPR050270">
    <property type="entry name" value="DegV_domain_contain"/>
</dbReference>
<dbReference type="Proteomes" id="UP001501676">
    <property type="component" value="Unassembled WGS sequence"/>
</dbReference>
<dbReference type="InterPro" id="IPR004007">
    <property type="entry name" value="DhaL_dom"/>
</dbReference>
<dbReference type="Pfam" id="PF21645">
    <property type="entry name" value="FakA-like_M"/>
    <property type="match status" value="1"/>
</dbReference>
<dbReference type="SMART" id="SM01120">
    <property type="entry name" value="Dak2"/>
    <property type="match status" value="1"/>
</dbReference>
<dbReference type="EMBL" id="BAAAYN010000030">
    <property type="protein sequence ID" value="GAA3391019.1"/>
    <property type="molecule type" value="Genomic_DNA"/>
</dbReference>
<dbReference type="Gene3D" id="1.25.40.340">
    <property type="match status" value="1"/>
</dbReference>
<feature type="domain" description="DhaL" evidence="1">
    <location>
        <begin position="8"/>
        <end position="209"/>
    </location>
</feature>
<comment type="caution">
    <text evidence="2">The sequence shown here is derived from an EMBL/GenBank/DDBJ whole genome shotgun (WGS) entry which is preliminary data.</text>
</comment>
<dbReference type="InterPro" id="IPR048394">
    <property type="entry name" value="FakA-like_M"/>
</dbReference>
<dbReference type="Pfam" id="PF02734">
    <property type="entry name" value="Dak2"/>
    <property type="match status" value="1"/>
</dbReference>
<dbReference type="InterPro" id="IPR036117">
    <property type="entry name" value="DhaL_dom_sf"/>
</dbReference>
<dbReference type="Pfam" id="PF13684">
    <property type="entry name" value="FakA-like_C"/>
    <property type="match status" value="1"/>
</dbReference>
<protein>
    <submittedName>
        <fullName evidence="2">DAK2 domain-containing protein</fullName>
    </submittedName>
</protein>
<evidence type="ECO:0000313" key="2">
    <source>
        <dbReference type="EMBL" id="GAA3391019.1"/>
    </source>
</evidence>
<dbReference type="SMART" id="SM01121">
    <property type="entry name" value="Dak1_2"/>
    <property type="match status" value="1"/>
</dbReference>
<evidence type="ECO:0000259" key="1">
    <source>
        <dbReference type="PROSITE" id="PS51480"/>
    </source>
</evidence>
<reference evidence="3" key="1">
    <citation type="journal article" date="2019" name="Int. J. Syst. Evol. Microbiol.">
        <title>The Global Catalogue of Microorganisms (GCM) 10K type strain sequencing project: providing services to taxonomists for standard genome sequencing and annotation.</title>
        <authorList>
            <consortium name="The Broad Institute Genomics Platform"/>
            <consortium name="The Broad Institute Genome Sequencing Center for Infectious Disease"/>
            <person name="Wu L."/>
            <person name="Ma J."/>
        </authorList>
    </citation>
    <scope>NUCLEOTIDE SEQUENCE [LARGE SCALE GENOMIC DNA]</scope>
    <source>
        <strain evidence="3">JCM 9458</strain>
    </source>
</reference>
<proteinExistence type="predicted"/>